<feature type="transmembrane region" description="Helical" evidence="1">
    <location>
        <begin position="341"/>
        <end position="361"/>
    </location>
</feature>
<feature type="domain" description="DUF4401" evidence="2">
    <location>
        <begin position="32"/>
        <end position="364"/>
    </location>
</feature>
<dbReference type="Pfam" id="PF14351">
    <property type="entry name" value="DUF4401"/>
    <property type="match status" value="1"/>
</dbReference>
<feature type="transmembrane region" description="Helical" evidence="1">
    <location>
        <begin position="97"/>
        <end position="115"/>
    </location>
</feature>
<feature type="transmembrane region" description="Helical" evidence="1">
    <location>
        <begin position="127"/>
        <end position="143"/>
    </location>
</feature>
<feature type="transmembrane region" description="Helical" evidence="1">
    <location>
        <begin position="66"/>
        <end position="85"/>
    </location>
</feature>
<evidence type="ECO:0000256" key="1">
    <source>
        <dbReference type="SAM" id="Phobius"/>
    </source>
</evidence>
<dbReference type="Proteomes" id="UP000587991">
    <property type="component" value="Unassembled WGS sequence"/>
</dbReference>
<sequence length="376" mass="42124">MSTLSVSEVLQVLQREGRLPAELPPETQRELPWYLDALLLVAAWVSAILVIIFTSLLLFANGGEGSPGSFIAFGVMYTVAGWALMRVKQRAVFLEHIAVPLFVAGGSCLWFGLFSRLNIGWEDKEKVAALYGLVIAAAYYVIGANAFARFLAAVAMLAAIEVLVWTSLRYGWDPEDGSRQVWDVLSIPQTLRNLLECLALWLCFRFNDAALVRGWRHWLRPFFWALLGAVILQAMVQSTAHQWSGQGDELRTWWNAQSLVFALPLLLWLGRRLLKQEEVPLAALAPLLLFLPTAVLSPMLGVGLLVLLMGMEHGDRRLLGIGVLCVVAGFGYFYFNLGWTLLHKSILLMVSGSLMLVWYGWRRRVQHKQGDSHEMV</sequence>
<feature type="transmembrane region" description="Helical" evidence="1">
    <location>
        <begin position="222"/>
        <end position="240"/>
    </location>
</feature>
<keyword evidence="1" id="KW-1133">Transmembrane helix</keyword>
<evidence type="ECO:0000313" key="3">
    <source>
        <dbReference type="EMBL" id="NLR75495.1"/>
    </source>
</evidence>
<comment type="caution">
    <text evidence="3">The sequence shown here is derived from an EMBL/GenBank/DDBJ whole genome shotgun (WGS) entry which is preliminary data.</text>
</comment>
<proteinExistence type="predicted"/>
<dbReference type="RefSeq" id="WP_168877158.1">
    <property type="nucleotide sequence ID" value="NZ_JABAIM010000002.1"/>
</dbReference>
<feature type="transmembrane region" description="Helical" evidence="1">
    <location>
        <begin position="281"/>
        <end position="306"/>
    </location>
</feature>
<feature type="transmembrane region" description="Helical" evidence="1">
    <location>
        <begin position="37"/>
        <end position="60"/>
    </location>
</feature>
<protein>
    <submittedName>
        <fullName evidence="3">DUF4401 domain-containing protein</fullName>
    </submittedName>
</protein>
<gene>
    <name evidence="3" type="ORF">HF682_10025</name>
</gene>
<keyword evidence="1" id="KW-0472">Membrane</keyword>
<dbReference type="EMBL" id="JABAIM010000002">
    <property type="protein sequence ID" value="NLR75495.1"/>
    <property type="molecule type" value="Genomic_DNA"/>
</dbReference>
<evidence type="ECO:0000313" key="4">
    <source>
        <dbReference type="Proteomes" id="UP000587991"/>
    </source>
</evidence>
<accession>A0A847S9G9</accession>
<keyword evidence="1" id="KW-0812">Transmembrane</keyword>
<feature type="transmembrane region" description="Helical" evidence="1">
    <location>
        <begin position="318"/>
        <end position="335"/>
    </location>
</feature>
<name>A0A847S9G9_9NEIS</name>
<organism evidence="3 4">
    <name type="scientific">Leeia aquatica</name>
    <dbReference type="NCBI Taxonomy" id="2725557"/>
    <lineage>
        <taxon>Bacteria</taxon>
        <taxon>Pseudomonadati</taxon>
        <taxon>Pseudomonadota</taxon>
        <taxon>Betaproteobacteria</taxon>
        <taxon>Neisseriales</taxon>
        <taxon>Leeiaceae</taxon>
        <taxon>Leeia</taxon>
    </lineage>
</organism>
<keyword evidence="4" id="KW-1185">Reference proteome</keyword>
<evidence type="ECO:0000259" key="2">
    <source>
        <dbReference type="Pfam" id="PF14351"/>
    </source>
</evidence>
<dbReference type="AlphaFoldDB" id="A0A847S9G9"/>
<reference evidence="3 4" key="1">
    <citation type="submission" date="2020-04" db="EMBL/GenBank/DDBJ databases">
        <title>Draft genome of Leeia sp. IMCC25680.</title>
        <authorList>
            <person name="Song J."/>
            <person name="Cho J.-C."/>
        </authorList>
    </citation>
    <scope>NUCLEOTIDE SEQUENCE [LARGE SCALE GENOMIC DNA]</scope>
    <source>
        <strain evidence="3 4">IMCC25680</strain>
    </source>
</reference>
<dbReference type="InterPro" id="IPR025513">
    <property type="entry name" value="DUF4401"/>
</dbReference>